<name>A0A3B4ZNW5_9TELE</name>
<reference evidence="1" key="1">
    <citation type="submission" date="2023-09" db="UniProtKB">
        <authorList>
            <consortium name="Ensembl"/>
        </authorList>
    </citation>
    <scope>IDENTIFICATION</scope>
</reference>
<dbReference type="Ensembl" id="ENSSPAT00000010789.1">
    <property type="protein sequence ID" value="ENSSPAP00000010608.1"/>
    <property type="gene ID" value="ENSSPAG00000008072.1"/>
</dbReference>
<dbReference type="Gene3D" id="2.60.40.640">
    <property type="match status" value="1"/>
</dbReference>
<organism evidence="1">
    <name type="scientific">Stegastes partitus</name>
    <name type="common">bicolor damselfish</name>
    <dbReference type="NCBI Taxonomy" id="144197"/>
    <lineage>
        <taxon>Eukaryota</taxon>
        <taxon>Metazoa</taxon>
        <taxon>Chordata</taxon>
        <taxon>Craniata</taxon>
        <taxon>Vertebrata</taxon>
        <taxon>Euteleostomi</taxon>
        <taxon>Actinopterygii</taxon>
        <taxon>Neopterygii</taxon>
        <taxon>Teleostei</taxon>
        <taxon>Neoteleostei</taxon>
        <taxon>Acanthomorphata</taxon>
        <taxon>Ovalentaria</taxon>
        <taxon>Pomacentridae</taxon>
        <taxon>Stegastes</taxon>
    </lineage>
</organism>
<protein>
    <recommendedName>
        <fullName evidence="2">Arrestin-like N-terminal domain-containing protein</fullName>
    </recommendedName>
</protein>
<evidence type="ECO:0000313" key="1">
    <source>
        <dbReference type="Ensembl" id="ENSSPAP00000010608.1"/>
    </source>
</evidence>
<dbReference type="AlphaFoldDB" id="A0A3B4ZNW5"/>
<dbReference type="STRING" id="144197.ENSSPAP00000010608"/>
<dbReference type="InterPro" id="IPR014752">
    <property type="entry name" value="Arrestin-like_C"/>
</dbReference>
<proteinExistence type="predicted"/>
<accession>A0A3B4ZNW5</accession>
<sequence>LTFVCPSGIVHQRYALLLQRFYSICGQVTLEVAKVCRIESLSVKFKGKAEAEWTERHGQTTVVYHSKDKYFRKLTCCSSMDTGKSTQK</sequence>
<dbReference type="GeneTree" id="ENSGT01120000272478"/>
<evidence type="ECO:0008006" key="2">
    <source>
        <dbReference type="Google" id="ProtNLM"/>
    </source>
</evidence>